<dbReference type="AlphaFoldDB" id="X1BTQ8"/>
<organism evidence="1">
    <name type="scientific">marine sediment metagenome</name>
    <dbReference type="NCBI Taxonomy" id="412755"/>
    <lineage>
        <taxon>unclassified sequences</taxon>
        <taxon>metagenomes</taxon>
        <taxon>ecological metagenomes</taxon>
    </lineage>
</organism>
<proteinExistence type="predicted"/>
<sequence length="58" mass="6852">MGVTVHFSVILRERGDRRILETLRGACPERQEILHFVQNNRKRRAQGDTGWLNAYAWE</sequence>
<evidence type="ECO:0000313" key="1">
    <source>
        <dbReference type="EMBL" id="GAG75511.1"/>
    </source>
</evidence>
<name>X1BTQ8_9ZZZZ</name>
<protein>
    <submittedName>
        <fullName evidence="1">Uncharacterized protein</fullName>
    </submittedName>
</protein>
<dbReference type="EMBL" id="BART01017193">
    <property type="protein sequence ID" value="GAG75511.1"/>
    <property type="molecule type" value="Genomic_DNA"/>
</dbReference>
<reference evidence="1" key="1">
    <citation type="journal article" date="2014" name="Front. Microbiol.">
        <title>High frequency of phylogenetically diverse reductive dehalogenase-homologous genes in deep subseafloor sedimentary metagenomes.</title>
        <authorList>
            <person name="Kawai M."/>
            <person name="Futagami T."/>
            <person name="Toyoda A."/>
            <person name="Takaki Y."/>
            <person name="Nishi S."/>
            <person name="Hori S."/>
            <person name="Arai W."/>
            <person name="Tsubouchi T."/>
            <person name="Morono Y."/>
            <person name="Uchiyama I."/>
            <person name="Ito T."/>
            <person name="Fujiyama A."/>
            <person name="Inagaki F."/>
            <person name="Takami H."/>
        </authorList>
    </citation>
    <scope>NUCLEOTIDE SEQUENCE</scope>
    <source>
        <strain evidence="1">Expedition CK06-06</strain>
    </source>
</reference>
<comment type="caution">
    <text evidence="1">The sequence shown here is derived from an EMBL/GenBank/DDBJ whole genome shotgun (WGS) entry which is preliminary data.</text>
</comment>
<accession>X1BTQ8</accession>
<gene>
    <name evidence="1" type="ORF">S01H4_32801</name>
</gene>